<name>A0A8B8DDR4_CRAVI</name>
<dbReference type="AlphaFoldDB" id="A0A8B8DDR4"/>
<dbReference type="RefSeq" id="XP_022326252.1">
    <property type="nucleotide sequence ID" value="XM_022470544.1"/>
</dbReference>
<dbReference type="Gene3D" id="3.30.160.60">
    <property type="entry name" value="Classic Zinc Finger"/>
    <property type="match status" value="1"/>
</dbReference>
<dbReference type="OrthoDB" id="6095322at2759"/>
<dbReference type="SMART" id="SM00355">
    <property type="entry name" value="ZnF_C2H2"/>
    <property type="match status" value="2"/>
</dbReference>
<evidence type="ECO:0000313" key="5">
    <source>
        <dbReference type="RefSeq" id="XP_022326250.1"/>
    </source>
</evidence>
<dbReference type="KEGG" id="cvn:111126130"/>
<feature type="compositionally biased region" description="Basic residues" evidence="2">
    <location>
        <begin position="78"/>
        <end position="90"/>
    </location>
</feature>
<evidence type="ECO:0000313" key="6">
    <source>
        <dbReference type="RefSeq" id="XP_022326251.1"/>
    </source>
</evidence>
<feature type="region of interest" description="Disordered" evidence="2">
    <location>
        <begin position="292"/>
        <end position="340"/>
    </location>
</feature>
<feature type="domain" description="C2H2-type" evidence="3">
    <location>
        <begin position="356"/>
        <end position="383"/>
    </location>
</feature>
<dbReference type="InterPro" id="IPR013087">
    <property type="entry name" value="Znf_C2H2_type"/>
</dbReference>
<proteinExistence type="predicted"/>
<evidence type="ECO:0000313" key="7">
    <source>
        <dbReference type="RefSeq" id="XP_022326252.1"/>
    </source>
</evidence>
<keyword evidence="1" id="KW-0863">Zinc-finger</keyword>
<gene>
    <name evidence="5 6 7" type="primary">LOC111126130</name>
</gene>
<dbReference type="Proteomes" id="UP000694844">
    <property type="component" value="Chromosome 3"/>
</dbReference>
<dbReference type="RefSeq" id="XP_022326251.1">
    <property type="nucleotide sequence ID" value="XM_022470543.1"/>
</dbReference>
<reference evidence="5 6" key="1">
    <citation type="submission" date="2025-04" db="UniProtKB">
        <authorList>
            <consortium name="RefSeq"/>
        </authorList>
    </citation>
    <scope>IDENTIFICATION</scope>
    <source>
        <tissue evidence="5 6">Whole sample</tissue>
    </source>
</reference>
<dbReference type="RefSeq" id="XP_022326250.1">
    <property type="nucleotide sequence ID" value="XM_022470542.1"/>
</dbReference>
<protein>
    <submittedName>
        <fullName evidence="5 6">Zinc finger protein 181-like</fullName>
    </submittedName>
</protein>
<keyword evidence="1" id="KW-0862">Zinc</keyword>
<organism evidence="4 7">
    <name type="scientific">Crassostrea virginica</name>
    <name type="common">Eastern oyster</name>
    <dbReference type="NCBI Taxonomy" id="6565"/>
    <lineage>
        <taxon>Eukaryota</taxon>
        <taxon>Metazoa</taxon>
        <taxon>Spiralia</taxon>
        <taxon>Lophotrochozoa</taxon>
        <taxon>Mollusca</taxon>
        <taxon>Bivalvia</taxon>
        <taxon>Autobranchia</taxon>
        <taxon>Pteriomorphia</taxon>
        <taxon>Ostreida</taxon>
        <taxon>Ostreoidea</taxon>
        <taxon>Ostreidae</taxon>
        <taxon>Crassostrea</taxon>
    </lineage>
</organism>
<sequence>MDEFARHPKEDVCNLLQSLILKFCEEHYKFCGAVEVDAIICLSSLNSESQDVVKIHQVLQSDNKRKNPEFSSSSHNAKINHSKKQRGATKQHFFKRNSYLSRYPRKQYKPIHITRDIPEMEDSLTCPSLEESIVEAKSFQNTIKSETEDILNEIVEEAYGSNSSVDYLSKIRESRLSEGLDRKSVFPNQTAKLDSTDCAAPAIKKEMVDLTEELASNFSSRPKRKQNPKRIVRLHDSQNMIENDVTNLDSESEEDFTSLIAKEDNVEEKQVMDDSGDTDEFQIAFGSSDFKAELSYPDPEGDEDLTGGPESNHQDIDAEINDSSSEHFETTPTRKSFKHKTKKISQNLRQSECKVFQCSKCGSGFSSKKSQMRHERYNCGDIPHFECNVCGKFYSRADSKTRHLWKIHGIKISTPDKNSPVEFP</sequence>
<feature type="region of interest" description="Disordered" evidence="2">
    <location>
        <begin position="63"/>
        <end position="90"/>
    </location>
</feature>
<evidence type="ECO:0000256" key="1">
    <source>
        <dbReference type="PROSITE-ProRule" id="PRU00042"/>
    </source>
</evidence>
<dbReference type="GO" id="GO:0008270">
    <property type="term" value="F:zinc ion binding"/>
    <property type="evidence" value="ECO:0007669"/>
    <property type="project" value="UniProtKB-KW"/>
</dbReference>
<accession>A0A8B8DDR4</accession>
<dbReference type="SUPFAM" id="SSF57667">
    <property type="entry name" value="beta-beta-alpha zinc fingers"/>
    <property type="match status" value="1"/>
</dbReference>
<dbReference type="GeneID" id="111126130"/>
<dbReference type="InterPro" id="IPR036236">
    <property type="entry name" value="Znf_C2H2_sf"/>
</dbReference>
<feature type="domain" description="C2H2-type" evidence="3">
    <location>
        <begin position="385"/>
        <end position="408"/>
    </location>
</feature>
<dbReference type="PROSITE" id="PS50157">
    <property type="entry name" value="ZINC_FINGER_C2H2_2"/>
    <property type="match status" value="2"/>
</dbReference>
<keyword evidence="4" id="KW-1185">Reference proteome</keyword>
<evidence type="ECO:0000313" key="4">
    <source>
        <dbReference type="Proteomes" id="UP000694844"/>
    </source>
</evidence>
<evidence type="ECO:0000259" key="3">
    <source>
        <dbReference type="PROSITE" id="PS50157"/>
    </source>
</evidence>
<dbReference type="PROSITE" id="PS00028">
    <property type="entry name" value="ZINC_FINGER_C2H2_1"/>
    <property type="match status" value="1"/>
</dbReference>
<evidence type="ECO:0000256" key="2">
    <source>
        <dbReference type="SAM" id="MobiDB-lite"/>
    </source>
</evidence>
<keyword evidence="1" id="KW-0479">Metal-binding</keyword>